<dbReference type="EMBL" id="JACRSP010000001">
    <property type="protein sequence ID" value="MBC8535098.1"/>
    <property type="molecule type" value="Genomic_DNA"/>
</dbReference>
<dbReference type="Pfam" id="PF04542">
    <property type="entry name" value="Sigma70_r2"/>
    <property type="match status" value="1"/>
</dbReference>
<dbReference type="CDD" id="cd06171">
    <property type="entry name" value="Sigma70_r4"/>
    <property type="match status" value="1"/>
</dbReference>
<comment type="similarity">
    <text evidence="1">Belongs to the sigma-70 factor family. ECF subfamily.</text>
</comment>
<dbReference type="RefSeq" id="WP_249298713.1">
    <property type="nucleotide sequence ID" value="NZ_JACRSP010000001.1"/>
</dbReference>
<dbReference type="PANTHER" id="PTHR43133">
    <property type="entry name" value="RNA POLYMERASE ECF-TYPE SIGMA FACTO"/>
    <property type="match status" value="1"/>
</dbReference>
<dbReference type="InterPro" id="IPR013324">
    <property type="entry name" value="RNA_pol_sigma_r3/r4-like"/>
</dbReference>
<feature type="domain" description="RNA polymerase sigma-70 region 2" evidence="5">
    <location>
        <begin position="21"/>
        <end position="87"/>
    </location>
</feature>
<dbReference type="Proteomes" id="UP000620366">
    <property type="component" value="Unassembled WGS sequence"/>
</dbReference>
<evidence type="ECO:0000259" key="5">
    <source>
        <dbReference type="Pfam" id="PF04542"/>
    </source>
</evidence>
<dbReference type="InterPro" id="IPR013249">
    <property type="entry name" value="RNA_pol_sigma70_r4_t2"/>
</dbReference>
<feature type="domain" description="RNA polymerase sigma factor 70 region 4 type 2" evidence="6">
    <location>
        <begin position="107"/>
        <end position="157"/>
    </location>
</feature>
<evidence type="ECO:0000259" key="6">
    <source>
        <dbReference type="Pfam" id="PF08281"/>
    </source>
</evidence>
<sequence length="168" mass="19703">MKGVKNMRDESWRTNDIENAVRKYADMVYRIALARTRSESDAQDVFQEVFLRYCRHRDKLTDETHERAWLARVTINCSKSLLRSAWNRRTVPLDESLPFCEPEASGVYEAVMALPVKYRTVVHLHYGEGFTLSEIAQTLHTNENTVKTRLRRAREQLRTTLKGERDDV</sequence>
<evidence type="ECO:0000313" key="8">
    <source>
        <dbReference type="Proteomes" id="UP000620366"/>
    </source>
</evidence>
<keyword evidence="8" id="KW-1185">Reference proteome</keyword>
<dbReference type="GO" id="GO:0006352">
    <property type="term" value="P:DNA-templated transcription initiation"/>
    <property type="evidence" value="ECO:0007669"/>
    <property type="project" value="InterPro"/>
</dbReference>
<dbReference type="AlphaFoldDB" id="A0A926HTA0"/>
<organism evidence="7 8">
    <name type="scientific">Feifania hominis</name>
    <dbReference type="NCBI Taxonomy" id="2763660"/>
    <lineage>
        <taxon>Bacteria</taxon>
        <taxon>Bacillati</taxon>
        <taxon>Bacillota</taxon>
        <taxon>Clostridia</taxon>
        <taxon>Eubacteriales</taxon>
        <taxon>Feifaniaceae</taxon>
        <taxon>Feifania</taxon>
    </lineage>
</organism>
<dbReference type="InterPro" id="IPR013325">
    <property type="entry name" value="RNA_pol_sigma_r2"/>
</dbReference>
<evidence type="ECO:0000313" key="7">
    <source>
        <dbReference type="EMBL" id="MBC8535098.1"/>
    </source>
</evidence>
<dbReference type="InterPro" id="IPR014284">
    <property type="entry name" value="RNA_pol_sigma-70_dom"/>
</dbReference>
<accession>A0A926HTA0</accession>
<dbReference type="GO" id="GO:0003677">
    <property type="term" value="F:DNA binding"/>
    <property type="evidence" value="ECO:0007669"/>
    <property type="project" value="InterPro"/>
</dbReference>
<name>A0A926HTA0_9FIRM</name>
<keyword evidence="4" id="KW-0804">Transcription</keyword>
<dbReference type="Gene3D" id="1.10.1740.10">
    <property type="match status" value="1"/>
</dbReference>
<dbReference type="InterPro" id="IPR039425">
    <property type="entry name" value="RNA_pol_sigma-70-like"/>
</dbReference>
<dbReference type="InterPro" id="IPR036388">
    <property type="entry name" value="WH-like_DNA-bd_sf"/>
</dbReference>
<comment type="caution">
    <text evidence="7">The sequence shown here is derived from an EMBL/GenBank/DDBJ whole genome shotgun (WGS) entry which is preliminary data.</text>
</comment>
<dbReference type="NCBIfam" id="TIGR02937">
    <property type="entry name" value="sigma70-ECF"/>
    <property type="match status" value="1"/>
</dbReference>
<reference evidence="7" key="1">
    <citation type="submission" date="2020-08" db="EMBL/GenBank/DDBJ databases">
        <title>Genome public.</title>
        <authorList>
            <person name="Liu C."/>
            <person name="Sun Q."/>
        </authorList>
    </citation>
    <scope>NUCLEOTIDE SEQUENCE</scope>
    <source>
        <strain evidence="7">BX7</strain>
    </source>
</reference>
<protein>
    <submittedName>
        <fullName evidence="7">Sigma-70 family RNA polymerase sigma factor</fullName>
    </submittedName>
</protein>
<dbReference type="GO" id="GO:0016987">
    <property type="term" value="F:sigma factor activity"/>
    <property type="evidence" value="ECO:0007669"/>
    <property type="project" value="UniProtKB-KW"/>
</dbReference>
<evidence type="ECO:0000256" key="4">
    <source>
        <dbReference type="ARBA" id="ARBA00023163"/>
    </source>
</evidence>
<keyword evidence="2" id="KW-0805">Transcription regulation</keyword>
<dbReference type="Pfam" id="PF08281">
    <property type="entry name" value="Sigma70_r4_2"/>
    <property type="match status" value="1"/>
</dbReference>
<dbReference type="Gene3D" id="1.10.10.10">
    <property type="entry name" value="Winged helix-like DNA-binding domain superfamily/Winged helix DNA-binding domain"/>
    <property type="match status" value="1"/>
</dbReference>
<proteinExistence type="inferred from homology"/>
<dbReference type="PANTHER" id="PTHR43133:SF51">
    <property type="entry name" value="RNA POLYMERASE SIGMA FACTOR"/>
    <property type="match status" value="1"/>
</dbReference>
<evidence type="ECO:0000256" key="1">
    <source>
        <dbReference type="ARBA" id="ARBA00010641"/>
    </source>
</evidence>
<evidence type="ECO:0000256" key="2">
    <source>
        <dbReference type="ARBA" id="ARBA00023015"/>
    </source>
</evidence>
<dbReference type="SUPFAM" id="SSF88946">
    <property type="entry name" value="Sigma2 domain of RNA polymerase sigma factors"/>
    <property type="match status" value="1"/>
</dbReference>
<dbReference type="InterPro" id="IPR007627">
    <property type="entry name" value="RNA_pol_sigma70_r2"/>
</dbReference>
<keyword evidence="3" id="KW-0731">Sigma factor</keyword>
<evidence type="ECO:0000256" key="3">
    <source>
        <dbReference type="ARBA" id="ARBA00023082"/>
    </source>
</evidence>
<dbReference type="SUPFAM" id="SSF88659">
    <property type="entry name" value="Sigma3 and sigma4 domains of RNA polymerase sigma factors"/>
    <property type="match status" value="1"/>
</dbReference>
<gene>
    <name evidence="7" type="ORF">H8695_00100</name>
</gene>